<dbReference type="EMBL" id="FNOK01000087">
    <property type="protein sequence ID" value="SDZ51428.1"/>
    <property type="molecule type" value="Genomic_DNA"/>
</dbReference>
<evidence type="ECO:0008006" key="3">
    <source>
        <dbReference type="Google" id="ProtNLM"/>
    </source>
</evidence>
<organism evidence="1 2">
    <name type="scientific">Saccharopolyspora shandongensis</name>
    <dbReference type="NCBI Taxonomy" id="418495"/>
    <lineage>
        <taxon>Bacteria</taxon>
        <taxon>Bacillati</taxon>
        <taxon>Actinomycetota</taxon>
        <taxon>Actinomycetes</taxon>
        <taxon>Pseudonocardiales</taxon>
        <taxon>Pseudonocardiaceae</taxon>
        <taxon>Saccharopolyspora</taxon>
    </lineage>
</organism>
<dbReference type="STRING" id="418495.SAMN05216215_108730"/>
<dbReference type="AlphaFoldDB" id="A0A1H3TNF7"/>
<dbReference type="OrthoDB" id="3699346at2"/>
<evidence type="ECO:0000313" key="1">
    <source>
        <dbReference type="EMBL" id="SDZ51428.1"/>
    </source>
</evidence>
<sequence>MTRPPIVRYRDGRALVDRATLVRLTGRSERTIREHCPVVGRDGIRPLYDARQCGVILAAVPKRNRRAELRMTA</sequence>
<accession>A0A1H3TNF7</accession>
<keyword evidence="2" id="KW-1185">Reference proteome</keyword>
<dbReference type="Proteomes" id="UP000199529">
    <property type="component" value="Unassembled WGS sequence"/>
</dbReference>
<name>A0A1H3TNF7_9PSEU</name>
<gene>
    <name evidence="1" type="ORF">SAMN05216215_108730</name>
</gene>
<protein>
    <recommendedName>
        <fullName evidence="3">MerR HTH family regulatory protein</fullName>
    </recommendedName>
</protein>
<dbReference type="RefSeq" id="WP_093278261.1">
    <property type="nucleotide sequence ID" value="NZ_FNOK01000087.1"/>
</dbReference>
<evidence type="ECO:0000313" key="2">
    <source>
        <dbReference type="Proteomes" id="UP000199529"/>
    </source>
</evidence>
<reference evidence="2" key="1">
    <citation type="submission" date="2016-10" db="EMBL/GenBank/DDBJ databases">
        <authorList>
            <person name="Varghese N."/>
            <person name="Submissions S."/>
        </authorList>
    </citation>
    <scope>NUCLEOTIDE SEQUENCE [LARGE SCALE GENOMIC DNA]</scope>
    <source>
        <strain evidence="2">CGMCC 4.3530</strain>
    </source>
</reference>
<proteinExistence type="predicted"/>